<dbReference type="SUPFAM" id="SSF51126">
    <property type="entry name" value="Pectin lyase-like"/>
    <property type="match status" value="1"/>
</dbReference>
<evidence type="ECO:0000259" key="2">
    <source>
        <dbReference type="Pfam" id="PF13240"/>
    </source>
</evidence>
<sequence length="434" mass="48172">MEKTCPHCGAPLPKEAAFCPYCARCINSRSVLKRPYPGMRKTLWMFLPLFLAAAVFFSIFLRTRPRTYDGMGEVIYTDKSGTYQLVINNLKDRYTPVPVYETMAGFEESYRSPIWLYVSDLETGADASEPFMQNLESVGVRIDQPSDSPSPIQCTKPEPKDFNTDAALVSLIDYTRESSCPAQAVWTLSMKNGDTIYLRMDLSISPSVIYNFSSDNADLSDSRALQALIDWAAEETNPEDSVIIHLPAITYTEPIVLKEHAVNLTGSSQNGQRTTFTGGIQMMRGETSNYSISYFTGIDFVGDGTGVGISAANRLWAKDCRFSNWKTGLLSFGNVWMNATDCTFENNSVGLHYNSENVTAGDTHFTGNHFIGNGTALLLENVPTDVLMNFSGCIFYDNEADIDNRCNQPIDLSQAEFPDSLPVSETYEQGEDTP</sequence>
<protein>
    <submittedName>
        <fullName evidence="3">Zinc-ribbon domain-containing protein</fullName>
    </submittedName>
</protein>
<evidence type="ECO:0000313" key="4">
    <source>
        <dbReference type="Proteomes" id="UP000824250"/>
    </source>
</evidence>
<keyword evidence="1" id="KW-0812">Transmembrane</keyword>
<feature type="transmembrane region" description="Helical" evidence="1">
    <location>
        <begin position="43"/>
        <end position="61"/>
    </location>
</feature>
<dbReference type="InterPro" id="IPR011050">
    <property type="entry name" value="Pectin_lyase_fold/virulence"/>
</dbReference>
<dbReference type="Proteomes" id="UP000824250">
    <property type="component" value="Unassembled WGS sequence"/>
</dbReference>
<reference evidence="3" key="1">
    <citation type="submission" date="2020-10" db="EMBL/GenBank/DDBJ databases">
        <authorList>
            <person name="Gilroy R."/>
        </authorList>
    </citation>
    <scope>NUCLEOTIDE SEQUENCE</scope>
    <source>
        <strain evidence="3">CHK180-2868</strain>
    </source>
</reference>
<keyword evidence="1" id="KW-0472">Membrane</keyword>
<dbReference type="InterPro" id="IPR026870">
    <property type="entry name" value="Zinc_ribbon_dom"/>
</dbReference>
<reference evidence="3" key="2">
    <citation type="journal article" date="2021" name="PeerJ">
        <title>Extensive microbial diversity within the chicken gut microbiome revealed by metagenomics and culture.</title>
        <authorList>
            <person name="Gilroy R."/>
            <person name="Ravi A."/>
            <person name="Getino M."/>
            <person name="Pursley I."/>
            <person name="Horton D.L."/>
            <person name="Alikhan N.F."/>
            <person name="Baker D."/>
            <person name="Gharbi K."/>
            <person name="Hall N."/>
            <person name="Watson M."/>
            <person name="Adriaenssens E.M."/>
            <person name="Foster-Nyarko E."/>
            <person name="Jarju S."/>
            <person name="Secka A."/>
            <person name="Antonio M."/>
            <person name="Oren A."/>
            <person name="Chaudhuri R.R."/>
            <person name="La Ragione R."/>
            <person name="Hildebrand F."/>
            <person name="Pallen M.J."/>
        </authorList>
    </citation>
    <scope>NUCLEOTIDE SEQUENCE</scope>
    <source>
        <strain evidence="3">CHK180-2868</strain>
    </source>
</reference>
<gene>
    <name evidence="3" type="ORF">IAB28_10370</name>
</gene>
<proteinExistence type="predicted"/>
<organism evidence="3 4">
    <name type="scientific">Candidatus Copromonas faecavium</name>
    <name type="common">nom. illeg.</name>
    <dbReference type="NCBI Taxonomy" id="2840740"/>
    <lineage>
        <taxon>Bacteria</taxon>
        <taxon>Bacillati</taxon>
        <taxon>Bacillota</taxon>
        <taxon>Clostridia</taxon>
        <taxon>Lachnospirales</taxon>
        <taxon>Lachnospiraceae</taxon>
        <taxon>Candidatus Copromonas (nom. illeg.)</taxon>
    </lineage>
</organism>
<evidence type="ECO:0000256" key="1">
    <source>
        <dbReference type="SAM" id="Phobius"/>
    </source>
</evidence>
<dbReference type="EMBL" id="DVGC01000059">
    <property type="protein sequence ID" value="HIR06347.1"/>
    <property type="molecule type" value="Genomic_DNA"/>
</dbReference>
<keyword evidence="1" id="KW-1133">Transmembrane helix</keyword>
<evidence type="ECO:0000313" key="3">
    <source>
        <dbReference type="EMBL" id="HIR06347.1"/>
    </source>
</evidence>
<dbReference type="InterPro" id="IPR012334">
    <property type="entry name" value="Pectin_lyas_fold"/>
</dbReference>
<feature type="domain" description="Zinc-ribbon" evidence="2">
    <location>
        <begin position="5"/>
        <end position="22"/>
    </location>
</feature>
<dbReference type="AlphaFoldDB" id="A0A9D1D627"/>
<accession>A0A9D1D627</accession>
<name>A0A9D1D627_9FIRM</name>
<dbReference type="Gene3D" id="2.160.20.10">
    <property type="entry name" value="Single-stranded right-handed beta-helix, Pectin lyase-like"/>
    <property type="match status" value="1"/>
</dbReference>
<comment type="caution">
    <text evidence="3">The sequence shown here is derived from an EMBL/GenBank/DDBJ whole genome shotgun (WGS) entry which is preliminary data.</text>
</comment>
<dbReference type="Pfam" id="PF13240">
    <property type="entry name" value="Zn_Ribbon_1"/>
    <property type="match status" value="1"/>
</dbReference>